<protein>
    <submittedName>
        <fullName evidence="3">Uncharacterized protein LOC116288263</fullName>
    </submittedName>
</protein>
<dbReference type="KEGG" id="aten:116288263"/>
<evidence type="ECO:0000259" key="1">
    <source>
        <dbReference type="Pfam" id="PF18803"/>
    </source>
</evidence>
<proteinExistence type="predicted"/>
<sequence>MNFCCVVIKKNMYFASANSKKGKSYYAVKEYCDVIDENGNVKRKTGVQTKVSFEGQVVDVQSSQNNDSSEDEDDHVYHDLDIPVVEQSISTDHQKRKESNARHWQELRSKLVEISLATEGFPSYGVTCRRCSNDTAIYRCIDCGGAALSMCKACCDQVHENENIFHFQEVWQDQEWKPYLLPKELVNPFHDCANGKEKRMITVVDSKGRHHDVSITFCQCETPGETLAHLHLWPATPCNPSLAFTWDLLTSLQSLMFECQVSVYDYVKHLDFYKTIFDRVLQPACITRCSTGQESYHLQTAFRKFRRV</sequence>
<name>A0A6P8H3F9_ACTTE</name>
<organism evidence="2 3">
    <name type="scientific">Actinia tenebrosa</name>
    <name type="common">Australian red waratah sea anemone</name>
    <dbReference type="NCBI Taxonomy" id="6105"/>
    <lineage>
        <taxon>Eukaryota</taxon>
        <taxon>Metazoa</taxon>
        <taxon>Cnidaria</taxon>
        <taxon>Anthozoa</taxon>
        <taxon>Hexacorallia</taxon>
        <taxon>Actiniaria</taxon>
        <taxon>Actiniidae</taxon>
        <taxon>Actinia</taxon>
    </lineage>
</organism>
<dbReference type="Pfam" id="PF18803">
    <property type="entry name" value="CxC2"/>
    <property type="match status" value="1"/>
</dbReference>
<dbReference type="Proteomes" id="UP000515163">
    <property type="component" value="Unplaced"/>
</dbReference>
<dbReference type="InterPro" id="IPR041457">
    <property type="entry name" value="CxC2_KDZ-assoc"/>
</dbReference>
<accession>A0A6P8H3F9</accession>
<evidence type="ECO:0000313" key="2">
    <source>
        <dbReference type="Proteomes" id="UP000515163"/>
    </source>
</evidence>
<dbReference type="GeneID" id="116288263"/>
<feature type="domain" description="CxC2-like cysteine cluster KDZ transposase-associated" evidence="1">
    <location>
        <begin position="191"/>
        <end position="271"/>
    </location>
</feature>
<dbReference type="RefSeq" id="XP_031550894.1">
    <property type="nucleotide sequence ID" value="XM_031695034.1"/>
</dbReference>
<reference evidence="3" key="1">
    <citation type="submission" date="2025-08" db="UniProtKB">
        <authorList>
            <consortium name="RefSeq"/>
        </authorList>
    </citation>
    <scope>IDENTIFICATION</scope>
    <source>
        <tissue evidence="3">Tentacle</tissue>
    </source>
</reference>
<evidence type="ECO:0000313" key="3">
    <source>
        <dbReference type="RefSeq" id="XP_031550894.1"/>
    </source>
</evidence>
<dbReference type="InParanoid" id="A0A6P8H3F9"/>
<keyword evidence="2" id="KW-1185">Reference proteome</keyword>
<dbReference type="PANTHER" id="PTHR33096">
    <property type="entry name" value="CXC2 DOMAIN-CONTAINING PROTEIN"/>
    <property type="match status" value="1"/>
</dbReference>
<dbReference type="OrthoDB" id="5984597at2759"/>
<dbReference type="CDD" id="cd19757">
    <property type="entry name" value="Bbox1"/>
    <property type="match status" value="1"/>
</dbReference>
<gene>
    <name evidence="3" type="primary">LOC116288263</name>
</gene>
<dbReference type="AlphaFoldDB" id="A0A6P8H3F9"/>
<dbReference type="PANTHER" id="PTHR33096:SF1">
    <property type="entry name" value="CXC1-LIKE CYSTEINE CLUSTER ASSOCIATED WITH KDZ TRANSPOSASES DOMAIN-CONTAINING PROTEIN"/>
    <property type="match status" value="1"/>
</dbReference>